<evidence type="ECO:0000313" key="11">
    <source>
        <dbReference type="Proteomes" id="UP001346149"/>
    </source>
</evidence>
<evidence type="ECO:0000256" key="7">
    <source>
        <dbReference type="ARBA" id="ARBA00022833"/>
    </source>
</evidence>
<comment type="caution">
    <text evidence="10">The sequence shown here is derived from an EMBL/GenBank/DDBJ whole genome shotgun (WGS) entry which is preliminary data.</text>
</comment>
<evidence type="ECO:0000256" key="3">
    <source>
        <dbReference type="ARBA" id="ARBA00022679"/>
    </source>
</evidence>
<dbReference type="SUPFAM" id="SSF57850">
    <property type="entry name" value="RING/U-box"/>
    <property type="match status" value="1"/>
</dbReference>
<comment type="catalytic activity">
    <reaction evidence="1">
        <text>S-ubiquitinyl-[E2 ubiquitin-conjugating enzyme]-L-cysteine + [acceptor protein]-L-lysine = [E2 ubiquitin-conjugating enzyme]-L-cysteine + N(6)-ubiquitinyl-[acceptor protein]-L-lysine.</text>
        <dbReference type="EC" id="2.3.2.27"/>
    </reaction>
</comment>
<dbReference type="Pfam" id="PF13639">
    <property type="entry name" value="zf-RING_2"/>
    <property type="match status" value="1"/>
</dbReference>
<name>A0AAN7R907_TRANT</name>
<keyword evidence="5 8" id="KW-0863">Zinc-finger</keyword>
<dbReference type="Proteomes" id="UP001346149">
    <property type="component" value="Unassembled WGS sequence"/>
</dbReference>
<dbReference type="GO" id="GO:0005737">
    <property type="term" value="C:cytoplasm"/>
    <property type="evidence" value="ECO:0007669"/>
    <property type="project" value="TreeGrafter"/>
</dbReference>
<evidence type="ECO:0000256" key="5">
    <source>
        <dbReference type="ARBA" id="ARBA00022771"/>
    </source>
</evidence>
<keyword evidence="4" id="KW-0479">Metal-binding</keyword>
<gene>
    <name evidence="10" type="ORF">SAY86_017642</name>
</gene>
<dbReference type="InterPro" id="IPR001841">
    <property type="entry name" value="Znf_RING"/>
</dbReference>
<reference evidence="10 11" key="1">
    <citation type="journal article" date="2023" name="Hortic Res">
        <title>Pangenome of water caltrop reveals structural variations and asymmetric subgenome divergence after allopolyploidization.</title>
        <authorList>
            <person name="Zhang X."/>
            <person name="Chen Y."/>
            <person name="Wang L."/>
            <person name="Yuan Y."/>
            <person name="Fang M."/>
            <person name="Shi L."/>
            <person name="Lu R."/>
            <person name="Comes H.P."/>
            <person name="Ma Y."/>
            <person name="Chen Y."/>
            <person name="Huang G."/>
            <person name="Zhou Y."/>
            <person name="Zheng Z."/>
            <person name="Qiu Y."/>
        </authorList>
    </citation>
    <scope>NUCLEOTIDE SEQUENCE [LARGE SCALE GENOMIC DNA]</scope>
    <source>
        <strain evidence="10">F231</strain>
    </source>
</reference>
<organism evidence="10 11">
    <name type="scientific">Trapa natans</name>
    <name type="common">Water chestnut</name>
    <dbReference type="NCBI Taxonomy" id="22666"/>
    <lineage>
        <taxon>Eukaryota</taxon>
        <taxon>Viridiplantae</taxon>
        <taxon>Streptophyta</taxon>
        <taxon>Embryophyta</taxon>
        <taxon>Tracheophyta</taxon>
        <taxon>Spermatophyta</taxon>
        <taxon>Magnoliopsida</taxon>
        <taxon>eudicotyledons</taxon>
        <taxon>Gunneridae</taxon>
        <taxon>Pentapetalae</taxon>
        <taxon>rosids</taxon>
        <taxon>malvids</taxon>
        <taxon>Myrtales</taxon>
        <taxon>Lythraceae</taxon>
        <taxon>Trapa</taxon>
    </lineage>
</organism>
<evidence type="ECO:0000256" key="1">
    <source>
        <dbReference type="ARBA" id="ARBA00000900"/>
    </source>
</evidence>
<keyword evidence="3" id="KW-0808">Transferase</keyword>
<dbReference type="GO" id="GO:0008270">
    <property type="term" value="F:zinc ion binding"/>
    <property type="evidence" value="ECO:0007669"/>
    <property type="project" value="UniProtKB-KW"/>
</dbReference>
<sequence length="231" mass="25781">MESIIQRRRRSSAMILQLLQDHRSGMTLGSENQSSDQDQDLLTNTFNRATSGGASSHGSSENSNTVSGSLGDYFIGPRLDLLLQHLAENDPNRYGTLPARKEAIVALPTVNVKETCQCSICLDDLEVKSEAKEIPCKHKFYGGCILRWLELHSSCPVCRFQLPADESKCKSSRDGNGSRARDGESSVTYRYYGRGGERRNRSRRFVTTWPFMWSSTSSANVGWRSSTADEQ</sequence>
<evidence type="ECO:0000256" key="6">
    <source>
        <dbReference type="ARBA" id="ARBA00022786"/>
    </source>
</evidence>
<dbReference type="PANTHER" id="PTHR15710:SF22">
    <property type="entry name" value="RING-TYPE E3 UBIQUITIN TRANSFERASE"/>
    <property type="match status" value="1"/>
</dbReference>
<keyword evidence="6" id="KW-0833">Ubl conjugation pathway</keyword>
<dbReference type="Gene3D" id="3.30.40.10">
    <property type="entry name" value="Zinc/RING finger domain, C3HC4 (zinc finger)"/>
    <property type="match status" value="1"/>
</dbReference>
<keyword evidence="11" id="KW-1185">Reference proteome</keyword>
<protein>
    <recommendedName>
        <fullName evidence="2">RING-type E3 ubiquitin transferase</fullName>
        <ecNumber evidence="2">2.3.2.27</ecNumber>
    </recommendedName>
</protein>
<dbReference type="EMBL" id="JAXQNO010000010">
    <property type="protein sequence ID" value="KAK4790338.1"/>
    <property type="molecule type" value="Genomic_DNA"/>
</dbReference>
<evidence type="ECO:0000259" key="9">
    <source>
        <dbReference type="PROSITE" id="PS50089"/>
    </source>
</evidence>
<dbReference type="AlphaFoldDB" id="A0AAN7R907"/>
<keyword evidence="7" id="KW-0862">Zinc</keyword>
<dbReference type="EC" id="2.3.2.27" evidence="2"/>
<dbReference type="PROSITE" id="PS50089">
    <property type="entry name" value="ZF_RING_2"/>
    <property type="match status" value="1"/>
</dbReference>
<accession>A0AAN7R907</accession>
<dbReference type="GO" id="GO:0061630">
    <property type="term" value="F:ubiquitin protein ligase activity"/>
    <property type="evidence" value="ECO:0007669"/>
    <property type="project" value="UniProtKB-EC"/>
</dbReference>
<proteinExistence type="predicted"/>
<dbReference type="FunFam" id="3.30.40.10:FF:000127">
    <property type="entry name" value="E3 ubiquitin-protein ligase RNF181"/>
    <property type="match status" value="1"/>
</dbReference>
<feature type="domain" description="RING-type" evidence="9">
    <location>
        <begin position="118"/>
        <end position="159"/>
    </location>
</feature>
<evidence type="ECO:0000256" key="8">
    <source>
        <dbReference type="PROSITE-ProRule" id="PRU00175"/>
    </source>
</evidence>
<evidence type="ECO:0000256" key="4">
    <source>
        <dbReference type="ARBA" id="ARBA00022723"/>
    </source>
</evidence>
<dbReference type="GO" id="GO:0016567">
    <property type="term" value="P:protein ubiquitination"/>
    <property type="evidence" value="ECO:0007669"/>
    <property type="project" value="TreeGrafter"/>
</dbReference>
<dbReference type="SMART" id="SM00184">
    <property type="entry name" value="RING"/>
    <property type="match status" value="1"/>
</dbReference>
<dbReference type="InterPro" id="IPR013083">
    <property type="entry name" value="Znf_RING/FYVE/PHD"/>
</dbReference>
<dbReference type="PANTHER" id="PTHR15710">
    <property type="entry name" value="E3 UBIQUITIN-PROTEIN LIGASE PRAJA"/>
    <property type="match status" value="1"/>
</dbReference>
<evidence type="ECO:0000256" key="2">
    <source>
        <dbReference type="ARBA" id="ARBA00012483"/>
    </source>
</evidence>
<evidence type="ECO:0000313" key="10">
    <source>
        <dbReference type="EMBL" id="KAK4790338.1"/>
    </source>
</evidence>